<dbReference type="Pfam" id="PF00587">
    <property type="entry name" value="tRNA-synt_2b"/>
    <property type="match status" value="1"/>
</dbReference>
<dbReference type="PIRSF" id="PIRSF001529">
    <property type="entry name" value="Ser-tRNA-synth_IIa"/>
    <property type="match status" value="1"/>
</dbReference>
<feature type="binding site" evidence="12 13">
    <location>
        <position position="291"/>
    </location>
    <ligand>
        <name>L-serine</name>
        <dbReference type="ChEBI" id="CHEBI:33384"/>
    </ligand>
</feature>
<organism evidence="16 17">
    <name type="scientific">Buchnera aphidicola subsp. Schlechtendalia chinensis</name>
    <dbReference type="NCBI Taxonomy" id="118110"/>
    <lineage>
        <taxon>Bacteria</taxon>
        <taxon>Pseudomonadati</taxon>
        <taxon>Pseudomonadota</taxon>
        <taxon>Gammaproteobacteria</taxon>
        <taxon>Enterobacterales</taxon>
        <taxon>Erwiniaceae</taxon>
        <taxon>Buchnera</taxon>
    </lineage>
</organism>
<feature type="domain" description="Aminoacyl-transfer RNA synthetases class-II family profile" evidence="15">
    <location>
        <begin position="172"/>
        <end position="416"/>
    </location>
</feature>
<evidence type="ECO:0000256" key="3">
    <source>
        <dbReference type="ARBA" id="ARBA00010728"/>
    </source>
</evidence>
<keyword evidence="4 12" id="KW-0963">Cytoplasm</keyword>
<dbReference type="GO" id="GO:0006434">
    <property type="term" value="P:seryl-tRNA aminoacylation"/>
    <property type="evidence" value="ECO:0007669"/>
    <property type="project" value="UniProtKB-UniRule"/>
</dbReference>
<feature type="binding site" evidence="13">
    <location>
        <position position="237"/>
    </location>
    <ligand>
        <name>L-serine</name>
        <dbReference type="ChEBI" id="CHEBI:33384"/>
    </ligand>
</feature>
<name>A0A172WDL4_BUCSC</name>
<comment type="similarity">
    <text evidence="3 12">Belongs to the class-II aminoacyl-tRNA synthetase family. Type-1 seryl-tRNA synthetase subfamily.</text>
</comment>
<feature type="binding site" evidence="13">
    <location>
        <position position="389"/>
    </location>
    <ligand>
        <name>L-serine</name>
        <dbReference type="ChEBI" id="CHEBI:33384"/>
    </ligand>
</feature>
<dbReference type="UniPathway" id="UPA00906">
    <property type="reaction ID" value="UER00895"/>
</dbReference>
<dbReference type="STRING" id="118110.XW81_01450"/>
<dbReference type="PATRIC" id="fig|118110.3.peg.292"/>
<dbReference type="NCBIfam" id="TIGR00414">
    <property type="entry name" value="serS"/>
    <property type="match status" value="1"/>
</dbReference>
<feature type="binding site" evidence="12 14">
    <location>
        <begin position="355"/>
        <end position="358"/>
    </location>
    <ligand>
        <name>ATP</name>
        <dbReference type="ChEBI" id="CHEBI:30616"/>
    </ligand>
</feature>
<dbReference type="SUPFAM" id="SSF55681">
    <property type="entry name" value="Class II aaRS and biotin synthetases"/>
    <property type="match status" value="1"/>
</dbReference>
<dbReference type="InterPro" id="IPR045864">
    <property type="entry name" value="aa-tRNA-synth_II/BPL/LPL"/>
</dbReference>
<dbReference type="GO" id="GO:0004828">
    <property type="term" value="F:serine-tRNA ligase activity"/>
    <property type="evidence" value="ECO:0007669"/>
    <property type="project" value="UniProtKB-UniRule"/>
</dbReference>
<comment type="caution">
    <text evidence="12">Lacks conserved residue(s) required for the propagation of feature annotation.</text>
</comment>
<dbReference type="InterPro" id="IPR002317">
    <property type="entry name" value="Ser-tRNA-ligase_type_1"/>
</dbReference>
<proteinExistence type="inferred from homology"/>
<dbReference type="InterPro" id="IPR033729">
    <property type="entry name" value="SerRS_core"/>
</dbReference>
<comment type="pathway">
    <text evidence="2 12">Aminoacyl-tRNA biosynthesis; selenocysteinyl-tRNA(Sec) biosynthesis; L-seryl-tRNA(Sec) from L-serine and tRNA(Sec): step 1/1.</text>
</comment>
<keyword evidence="6 12" id="KW-0547">Nucleotide-binding</keyword>
<keyword evidence="9 12" id="KW-0030">Aminoacyl-tRNA synthetase</keyword>
<dbReference type="GO" id="GO:0016260">
    <property type="term" value="P:selenocysteine biosynthetic process"/>
    <property type="evidence" value="ECO:0007669"/>
    <property type="project" value="UniProtKB-UniRule"/>
</dbReference>
<dbReference type="PROSITE" id="PS50862">
    <property type="entry name" value="AA_TRNA_LIGASE_II"/>
    <property type="match status" value="1"/>
</dbReference>
<evidence type="ECO:0000256" key="14">
    <source>
        <dbReference type="PIRSR" id="PIRSR001529-2"/>
    </source>
</evidence>
<sequence>MLNVKLLRKDIEYVSKKLEKKGFSLDIQYFSNLEKKRKLLQKNTENLKSKHNIVTNLIKHRRNINQDFSNLKDEANIIIKELLLSQKELKHLLEKIKTFLIHIPNLPDDSIPNGYNSKDNIEINRWGEIRNFSFTIKDHVDIGNELGGFDWKAASKISGSRFVVMKGKIALLHRALGQFMIDIHTMHHGYLETYVPYLVSKKSLYGTGQLPKFSTDLFHIQLLSHQNENDNYVLIPTAEVPLTNLFQNCLLEESKLPIKLVANTPCFRSESSSYGSETRGLIRLHQFEKVEIVQIVHPKNSMEKLEQLTTHAEKILTLLELPYRKVLLCSRDIGFASSKTYDLEVWFPSKNSYREVSSCSNMLDFQARRIHARFRSKIDKKNYFVHTINGSGLAIGRTLAAILENYQQSDGRIKIPKILQDDYMHGLKFL</sequence>
<evidence type="ECO:0000256" key="4">
    <source>
        <dbReference type="ARBA" id="ARBA00022490"/>
    </source>
</evidence>
<dbReference type="GO" id="GO:0005737">
    <property type="term" value="C:cytoplasm"/>
    <property type="evidence" value="ECO:0007669"/>
    <property type="project" value="UniProtKB-SubCell"/>
</dbReference>
<dbReference type="InterPro" id="IPR015866">
    <property type="entry name" value="Ser-tRNA-synth_1_N"/>
</dbReference>
<evidence type="ECO:0000256" key="1">
    <source>
        <dbReference type="ARBA" id="ARBA00004496"/>
    </source>
</evidence>
<feature type="binding site" evidence="12 14">
    <location>
        <begin position="268"/>
        <end position="270"/>
    </location>
    <ligand>
        <name>ATP</name>
        <dbReference type="ChEBI" id="CHEBI:30616"/>
    </ligand>
</feature>
<feature type="binding site" evidence="12">
    <location>
        <position position="391"/>
    </location>
    <ligand>
        <name>L-serine</name>
        <dbReference type="ChEBI" id="CHEBI:33384"/>
    </ligand>
</feature>
<feature type="binding site" evidence="13">
    <location>
        <position position="268"/>
    </location>
    <ligand>
        <name>L-serine</name>
        <dbReference type="ChEBI" id="CHEBI:33384"/>
    </ligand>
</feature>
<keyword evidence="5 12" id="KW-0436">Ligase</keyword>
<evidence type="ECO:0000256" key="10">
    <source>
        <dbReference type="ARBA" id="ARBA00047929"/>
    </source>
</evidence>
<protein>
    <recommendedName>
        <fullName evidence="12">Serine--tRNA ligase</fullName>
        <ecNumber evidence="12">6.1.1.11</ecNumber>
    </recommendedName>
    <alternativeName>
        <fullName evidence="12">Seryl-tRNA synthetase</fullName>
        <shortName evidence="12">SerRS</shortName>
    </alternativeName>
    <alternativeName>
        <fullName evidence="12">Seryl-tRNA(Ser/Sec) synthetase</fullName>
    </alternativeName>
</protein>
<evidence type="ECO:0000256" key="2">
    <source>
        <dbReference type="ARBA" id="ARBA00005045"/>
    </source>
</evidence>
<dbReference type="PRINTS" id="PR00981">
    <property type="entry name" value="TRNASYNTHSER"/>
</dbReference>
<evidence type="ECO:0000256" key="13">
    <source>
        <dbReference type="PIRSR" id="PIRSR001529-1"/>
    </source>
</evidence>
<evidence type="ECO:0000256" key="6">
    <source>
        <dbReference type="ARBA" id="ARBA00022741"/>
    </source>
</evidence>
<evidence type="ECO:0000256" key="8">
    <source>
        <dbReference type="ARBA" id="ARBA00022917"/>
    </source>
</evidence>
<dbReference type="InterPro" id="IPR006195">
    <property type="entry name" value="aa-tRNA-synth_II"/>
</dbReference>
<evidence type="ECO:0000256" key="7">
    <source>
        <dbReference type="ARBA" id="ARBA00022840"/>
    </source>
</evidence>
<reference evidence="16 17" key="1">
    <citation type="submission" date="2015-04" db="EMBL/GenBank/DDBJ databases">
        <title>Buchnera aphidicola assembly.</title>
        <authorList>
            <person name="Zhang Y."/>
        </authorList>
    </citation>
    <scope>NUCLEOTIDE SEQUENCE [LARGE SCALE GENOMIC DNA]</scope>
    <source>
        <strain evidence="16 17">SC</strain>
    </source>
</reference>
<evidence type="ECO:0000259" key="15">
    <source>
        <dbReference type="PROSITE" id="PS50862"/>
    </source>
</evidence>
<comment type="catalytic activity">
    <reaction evidence="10 12">
        <text>tRNA(Sec) + L-serine + ATP = L-seryl-tRNA(Sec) + AMP + diphosphate + H(+)</text>
        <dbReference type="Rhea" id="RHEA:42580"/>
        <dbReference type="Rhea" id="RHEA-COMP:9742"/>
        <dbReference type="Rhea" id="RHEA-COMP:10128"/>
        <dbReference type="ChEBI" id="CHEBI:15378"/>
        <dbReference type="ChEBI" id="CHEBI:30616"/>
        <dbReference type="ChEBI" id="CHEBI:33019"/>
        <dbReference type="ChEBI" id="CHEBI:33384"/>
        <dbReference type="ChEBI" id="CHEBI:78442"/>
        <dbReference type="ChEBI" id="CHEBI:78533"/>
        <dbReference type="ChEBI" id="CHEBI:456215"/>
        <dbReference type="EC" id="6.1.1.11"/>
    </reaction>
</comment>
<comment type="subcellular location">
    <subcellularLocation>
        <location evidence="1 12">Cytoplasm</location>
    </subcellularLocation>
</comment>
<dbReference type="EC" id="6.1.1.11" evidence="12"/>
<dbReference type="InterPro" id="IPR002314">
    <property type="entry name" value="aa-tRNA-synt_IIb"/>
</dbReference>
<dbReference type="CDD" id="cd00770">
    <property type="entry name" value="SerRS_core"/>
    <property type="match status" value="1"/>
</dbReference>
<evidence type="ECO:0000313" key="16">
    <source>
        <dbReference type="EMBL" id="ANF17069.1"/>
    </source>
</evidence>
<dbReference type="AlphaFoldDB" id="A0A172WDL4"/>
<dbReference type="Gene3D" id="1.10.287.40">
    <property type="entry name" value="Serine-tRNA synthetase, tRNA binding domain"/>
    <property type="match status" value="1"/>
</dbReference>
<dbReference type="InterPro" id="IPR010978">
    <property type="entry name" value="tRNA-bd_arm"/>
</dbReference>
<evidence type="ECO:0000256" key="11">
    <source>
        <dbReference type="ARBA" id="ARBA00048823"/>
    </source>
</evidence>
<dbReference type="HAMAP" id="MF_00176">
    <property type="entry name" value="Ser_tRNA_synth_type1"/>
    <property type="match status" value="1"/>
</dbReference>
<comment type="subunit">
    <text evidence="12">Homodimer. The tRNA molecule binds across the dimer.</text>
</comment>
<dbReference type="SUPFAM" id="SSF46589">
    <property type="entry name" value="tRNA-binding arm"/>
    <property type="match status" value="1"/>
</dbReference>
<dbReference type="RefSeq" id="WP_075474189.1">
    <property type="nucleotide sequence ID" value="NZ_CP011299.1"/>
</dbReference>
<dbReference type="PANTHER" id="PTHR43697:SF1">
    <property type="entry name" value="SERINE--TRNA LIGASE"/>
    <property type="match status" value="1"/>
</dbReference>
<dbReference type="Gene3D" id="3.30.930.10">
    <property type="entry name" value="Bira Bifunctional Protein, Domain 2"/>
    <property type="match status" value="1"/>
</dbReference>
<dbReference type="PANTHER" id="PTHR43697">
    <property type="entry name" value="SERYL-TRNA SYNTHETASE"/>
    <property type="match status" value="1"/>
</dbReference>
<keyword evidence="17" id="KW-1185">Reference proteome</keyword>
<gene>
    <name evidence="12" type="primary">serS</name>
    <name evidence="16" type="ORF">XW81_01450</name>
</gene>
<dbReference type="GO" id="GO:0005524">
    <property type="term" value="F:ATP binding"/>
    <property type="evidence" value="ECO:0007669"/>
    <property type="project" value="UniProtKB-UniRule"/>
</dbReference>
<dbReference type="Pfam" id="PF02403">
    <property type="entry name" value="Seryl_tRNA_N"/>
    <property type="match status" value="1"/>
</dbReference>
<comment type="domain">
    <text evidence="12">Consists of two distinct domains, a catalytic core and a N-terminal extension that is involved in tRNA binding.</text>
</comment>
<feature type="binding site" evidence="12">
    <location>
        <begin position="237"/>
        <end position="239"/>
    </location>
    <ligand>
        <name>L-serine</name>
        <dbReference type="ChEBI" id="CHEBI:33384"/>
    </ligand>
</feature>
<evidence type="ECO:0000256" key="9">
    <source>
        <dbReference type="ARBA" id="ARBA00023146"/>
    </source>
</evidence>
<dbReference type="OrthoDB" id="9804647at2"/>
<evidence type="ECO:0000256" key="5">
    <source>
        <dbReference type="ARBA" id="ARBA00022598"/>
    </source>
</evidence>
<keyword evidence="8 12" id="KW-0648">Protein biosynthesis</keyword>
<dbReference type="EMBL" id="CP011299">
    <property type="protein sequence ID" value="ANF17069.1"/>
    <property type="molecule type" value="Genomic_DNA"/>
</dbReference>
<comment type="catalytic activity">
    <reaction evidence="11 12">
        <text>tRNA(Ser) + L-serine + ATP = L-seryl-tRNA(Ser) + AMP + diphosphate + H(+)</text>
        <dbReference type="Rhea" id="RHEA:12292"/>
        <dbReference type="Rhea" id="RHEA-COMP:9669"/>
        <dbReference type="Rhea" id="RHEA-COMP:9703"/>
        <dbReference type="ChEBI" id="CHEBI:15378"/>
        <dbReference type="ChEBI" id="CHEBI:30616"/>
        <dbReference type="ChEBI" id="CHEBI:33019"/>
        <dbReference type="ChEBI" id="CHEBI:33384"/>
        <dbReference type="ChEBI" id="CHEBI:78442"/>
        <dbReference type="ChEBI" id="CHEBI:78533"/>
        <dbReference type="ChEBI" id="CHEBI:456215"/>
        <dbReference type="EC" id="6.1.1.11"/>
    </reaction>
</comment>
<evidence type="ECO:0000256" key="12">
    <source>
        <dbReference type="HAMAP-Rule" id="MF_00176"/>
    </source>
</evidence>
<keyword evidence="7 12" id="KW-0067">ATP-binding</keyword>
<dbReference type="Proteomes" id="UP000077654">
    <property type="component" value="Chromosome"/>
</dbReference>
<accession>A0A172WDL4</accession>
<dbReference type="InterPro" id="IPR042103">
    <property type="entry name" value="SerRS_1_N_sf"/>
</dbReference>
<comment type="function">
    <text evidence="12">Catalyzes the attachment of serine to tRNA(Ser). Is also able to aminoacylate tRNA(Sec) with serine, to form the misacylated tRNA L-seryl-tRNA(Sec), which will be further converted into selenocysteinyl-tRNA(Sec).</text>
</comment>
<evidence type="ECO:0000313" key="17">
    <source>
        <dbReference type="Proteomes" id="UP000077654"/>
    </source>
</evidence>